<organism evidence="1 2">
    <name type="scientific">Nocardia neocaledoniensis</name>
    <dbReference type="NCBI Taxonomy" id="236511"/>
    <lineage>
        <taxon>Bacteria</taxon>
        <taxon>Bacillati</taxon>
        <taxon>Actinomycetota</taxon>
        <taxon>Actinomycetes</taxon>
        <taxon>Mycobacteriales</taxon>
        <taxon>Nocardiaceae</taxon>
        <taxon>Nocardia</taxon>
    </lineage>
</organism>
<name>A0A317NIM3_9NOCA</name>
<sequence>MILDSQVSIAVGYGTHLTPGNGSALDRDARPLADWERSVADEAMRGRIVSSVGFRQNQAAV</sequence>
<protein>
    <submittedName>
        <fullName evidence="1">Uncharacterized protein</fullName>
    </submittedName>
</protein>
<accession>A0A317NIM3</accession>
<dbReference type="RefSeq" id="WP_110039127.1">
    <property type="nucleotide sequence ID" value="NZ_QGTL01000007.1"/>
</dbReference>
<dbReference type="AlphaFoldDB" id="A0A317NIM3"/>
<evidence type="ECO:0000313" key="2">
    <source>
        <dbReference type="Proteomes" id="UP000246410"/>
    </source>
</evidence>
<proteinExistence type="predicted"/>
<dbReference type="EMBL" id="QGTL01000007">
    <property type="protein sequence ID" value="PWV73548.1"/>
    <property type="molecule type" value="Genomic_DNA"/>
</dbReference>
<comment type="caution">
    <text evidence="1">The sequence shown here is derived from an EMBL/GenBank/DDBJ whole genome shotgun (WGS) entry which is preliminary data.</text>
</comment>
<keyword evidence="2" id="KW-1185">Reference proteome</keyword>
<reference evidence="1 2" key="1">
    <citation type="submission" date="2018-05" db="EMBL/GenBank/DDBJ databases">
        <title>Genomic Encyclopedia of Type Strains, Phase IV (KMG-IV): sequencing the most valuable type-strain genomes for metagenomic binning, comparative biology and taxonomic classification.</title>
        <authorList>
            <person name="Goeker M."/>
        </authorList>
    </citation>
    <scope>NUCLEOTIDE SEQUENCE [LARGE SCALE GENOMIC DNA]</scope>
    <source>
        <strain evidence="1 2">DSM 44717</strain>
    </source>
</reference>
<dbReference type="Proteomes" id="UP000246410">
    <property type="component" value="Unassembled WGS sequence"/>
</dbReference>
<evidence type="ECO:0000313" key="1">
    <source>
        <dbReference type="EMBL" id="PWV73548.1"/>
    </source>
</evidence>
<gene>
    <name evidence="1" type="ORF">DFR69_107175</name>
</gene>